<dbReference type="SUPFAM" id="SSF111369">
    <property type="entry name" value="HlyD-like secretion proteins"/>
    <property type="match status" value="1"/>
</dbReference>
<feature type="chain" id="PRO_5015468966" evidence="4">
    <location>
        <begin position="28"/>
        <end position="383"/>
    </location>
</feature>
<dbReference type="Pfam" id="PF25967">
    <property type="entry name" value="RND-MFP_C"/>
    <property type="match status" value="1"/>
</dbReference>
<keyword evidence="10" id="KW-1185">Reference proteome</keyword>
<dbReference type="PANTHER" id="PTHR30158">
    <property type="entry name" value="ACRA/E-RELATED COMPONENT OF DRUG EFFLUX TRANSPORTER"/>
    <property type="match status" value="1"/>
</dbReference>
<dbReference type="Proteomes" id="UP000237682">
    <property type="component" value="Unassembled WGS sequence"/>
</dbReference>
<evidence type="ECO:0000256" key="4">
    <source>
        <dbReference type="SAM" id="SignalP"/>
    </source>
</evidence>
<dbReference type="FunFam" id="2.40.420.20:FF:000001">
    <property type="entry name" value="Efflux RND transporter periplasmic adaptor subunit"/>
    <property type="match status" value="1"/>
</dbReference>
<evidence type="ECO:0000256" key="3">
    <source>
        <dbReference type="SAM" id="Coils"/>
    </source>
</evidence>
<reference evidence="9 10" key="1">
    <citation type="submission" date="2018-02" db="EMBL/GenBank/DDBJ databases">
        <title>Whole genome sequencing of endophytic bacterium.</title>
        <authorList>
            <person name="Eedara R."/>
            <person name="Podile A.R."/>
        </authorList>
    </citation>
    <scope>NUCLEOTIDE SEQUENCE [LARGE SCALE GENOMIC DNA]</scope>
    <source>
        <strain evidence="9 10">RP1T</strain>
    </source>
</reference>
<dbReference type="InterPro" id="IPR058626">
    <property type="entry name" value="MdtA-like_b-barrel"/>
</dbReference>
<evidence type="ECO:0000313" key="9">
    <source>
        <dbReference type="EMBL" id="PRH84306.1"/>
    </source>
</evidence>
<organism evidence="9 10">
    <name type="scientific">Labrys okinawensis</name>
    <dbReference type="NCBI Taxonomy" id="346911"/>
    <lineage>
        <taxon>Bacteria</taxon>
        <taxon>Pseudomonadati</taxon>
        <taxon>Pseudomonadota</taxon>
        <taxon>Alphaproteobacteria</taxon>
        <taxon>Hyphomicrobiales</taxon>
        <taxon>Xanthobacteraceae</taxon>
        <taxon>Labrys</taxon>
    </lineage>
</organism>
<feature type="domain" description="Multidrug resistance protein MdtA-like beta-barrel" evidence="7">
    <location>
        <begin position="237"/>
        <end position="292"/>
    </location>
</feature>
<feature type="domain" description="Multidrug resistance protein MdtA-like alpha-helical hairpin" evidence="5">
    <location>
        <begin position="100"/>
        <end position="169"/>
    </location>
</feature>
<dbReference type="NCBIfam" id="TIGR01730">
    <property type="entry name" value="RND_mfp"/>
    <property type="match status" value="1"/>
</dbReference>
<dbReference type="Gene3D" id="1.10.287.470">
    <property type="entry name" value="Helix hairpin bin"/>
    <property type="match status" value="1"/>
</dbReference>
<accession>A0A2S9Q4M7</accession>
<evidence type="ECO:0000256" key="2">
    <source>
        <dbReference type="ARBA" id="ARBA00009477"/>
    </source>
</evidence>
<dbReference type="Gene3D" id="2.40.420.20">
    <property type="match status" value="1"/>
</dbReference>
<dbReference type="OrthoDB" id="9816569at2"/>
<dbReference type="Gene3D" id="2.40.30.170">
    <property type="match status" value="1"/>
</dbReference>
<feature type="domain" description="Multidrug resistance protein MdtA-like C-terminal permuted SH3" evidence="8">
    <location>
        <begin position="301"/>
        <end position="359"/>
    </location>
</feature>
<comment type="similarity">
    <text evidence="2">Belongs to the membrane fusion protein (MFP) (TC 8.A.1) family.</text>
</comment>
<evidence type="ECO:0000256" key="1">
    <source>
        <dbReference type="ARBA" id="ARBA00004196"/>
    </source>
</evidence>
<name>A0A2S9Q4M7_9HYPH</name>
<evidence type="ECO:0000259" key="8">
    <source>
        <dbReference type="Pfam" id="PF25967"/>
    </source>
</evidence>
<keyword evidence="3" id="KW-0175">Coiled coil</keyword>
<dbReference type="GO" id="GO:0005886">
    <property type="term" value="C:plasma membrane"/>
    <property type="evidence" value="ECO:0007669"/>
    <property type="project" value="TreeGrafter"/>
</dbReference>
<sequence length="383" mass="41487">MILENLRGREGVIGTLLALGLSTAALAQNAPPPAVSVAKPVVKEVVEYDDFIGRFEAVDRVDVRARVSGYVDKIHFVDGAIVKAGDPLFTIDQRPYQAALEEAQAGVEAAKARVDFAAGDVSRAENLRKSGNITGQIYDERTQTLATAKADLNRAQATLNRAKLDLQFTEIKAPIAGRMSRRLVSLGNLVNANETVLTNVVSMDPINFYFDVDERSYLAYQKLSTGSLRVSSDGNLNEVLVATSNEREPIHKGHMDFTDNRLDAASGTMRARAVFENKDLALVPGLFGRIRILGSDKYKGVLVPEDALGSDQDRRVVYVVGADNTISLKPVRVGSRVDGYRVIREGLKGDETIVVNGLMRVRPGIKVDPKLTTLPATAVAAAN</sequence>
<dbReference type="Pfam" id="PF25944">
    <property type="entry name" value="Beta-barrel_RND"/>
    <property type="match status" value="1"/>
</dbReference>
<evidence type="ECO:0000259" key="7">
    <source>
        <dbReference type="Pfam" id="PF25944"/>
    </source>
</evidence>
<dbReference type="InterPro" id="IPR058625">
    <property type="entry name" value="MdtA-like_BSH"/>
</dbReference>
<gene>
    <name evidence="9" type="ORF">C5L14_27585</name>
</gene>
<protein>
    <submittedName>
        <fullName evidence="9">Efflux transporter periplasmic adaptor subunit</fullName>
    </submittedName>
</protein>
<dbReference type="Gene3D" id="2.40.50.100">
    <property type="match status" value="1"/>
</dbReference>
<dbReference type="AlphaFoldDB" id="A0A2S9Q4M7"/>
<dbReference type="InterPro" id="IPR006143">
    <property type="entry name" value="RND_pump_MFP"/>
</dbReference>
<dbReference type="RefSeq" id="WP_105865269.1">
    <property type="nucleotide sequence ID" value="NZ_PUEJ01000014.1"/>
</dbReference>
<dbReference type="InterPro" id="IPR058624">
    <property type="entry name" value="MdtA-like_HH"/>
</dbReference>
<dbReference type="GO" id="GO:0046677">
    <property type="term" value="P:response to antibiotic"/>
    <property type="evidence" value="ECO:0007669"/>
    <property type="project" value="TreeGrafter"/>
</dbReference>
<feature type="coiled-coil region" evidence="3">
    <location>
        <begin position="145"/>
        <end position="172"/>
    </location>
</feature>
<dbReference type="GO" id="GO:0022857">
    <property type="term" value="F:transmembrane transporter activity"/>
    <property type="evidence" value="ECO:0007669"/>
    <property type="project" value="InterPro"/>
</dbReference>
<dbReference type="Pfam" id="PF25917">
    <property type="entry name" value="BSH_RND"/>
    <property type="match status" value="1"/>
</dbReference>
<dbReference type="GO" id="GO:0030313">
    <property type="term" value="C:cell envelope"/>
    <property type="evidence" value="ECO:0007669"/>
    <property type="project" value="UniProtKB-SubCell"/>
</dbReference>
<dbReference type="Pfam" id="PF25876">
    <property type="entry name" value="HH_MFP_RND"/>
    <property type="match status" value="1"/>
</dbReference>
<evidence type="ECO:0000259" key="6">
    <source>
        <dbReference type="Pfam" id="PF25917"/>
    </source>
</evidence>
<dbReference type="EMBL" id="PUEJ01000014">
    <property type="protein sequence ID" value="PRH84306.1"/>
    <property type="molecule type" value="Genomic_DNA"/>
</dbReference>
<evidence type="ECO:0000259" key="5">
    <source>
        <dbReference type="Pfam" id="PF25876"/>
    </source>
</evidence>
<comment type="subcellular location">
    <subcellularLocation>
        <location evidence="1">Cell envelope</location>
    </subcellularLocation>
</comment>
<proteinExistence type="inferred from homology"/>
<dbReference type="PANTHER" id="PTHR30158:SF24">
    <property type="entry name" value="HLYD FAMILY SECRETION PROTEIN"/>
    <property type="match status" value="1"/>
</dbReference>
<dbReference type="InterPro" id="IPR058627">
    <property type="entry name" value="MdtA-like_C"/>
</dbReference>
<comment type="caution">
    <text evidence="9">The sequence shown here is derived from an EMBL/GenBank/DDBJ whole genome shotgun (WGS) entry which is preliminary data.</text>
</comment>
<feature type="domain" description="Multidrug resistance protein MdtA-like barrel-sandwich hybrid" evidence="6">
    <location>
        <begin position="60"/>
        <end position="196"/>
    </location>
</feature>
<evidence type="ECO:0000313" key="10">
    <source>
        <dbReference type="Proteomes" id="UP000237682"/>
    </source>
</evidence>
<feature type="signal peptide" evidence="4">
    <location>
        <begin position="1"/>
        <end position="27"/>
    </location>
</feature>
<keyword evidence="4" id="KW-0732">Signal</keyword>